<reference evidence="12 13" key="1">
    <citation type="journal article" date="2016" name="Nat. Commun.">
        <title>Thousands of microbial genomes shed light on interconnected biogeochemical processes in an aquifer system.</title>
        <authorList>
            <person name="Anantharaman K."/>
            <person name="Brown C.T."/>
            <person name="Hug L.A."/>
            <person name="Sharon I."/>
            <person name="Castelle C.J."/>
            <person name="Probst A.J."/>
            <person name="Thomas B.C."/>
            <person name="Singh A."/>
            <person name="Wilkins M.J."/>
            <person name="Karaoz U."/>
            <person name="Brodie E.L."/>
            <person name="Williams K.H."/>
            <person name="Hubbard S.S."/>
            <person name="Banfield J.F."/>
        </authorList>
    </citation>
    <scope>NUCLEOTIDE SEQUENCE [LARGE SCALE GENOMIC DNA]</scope>
</reference>
<comment type="function">
    <text evidence="8">IGPS catalyzes the conversion of PRFAR and glutamine to IGP, AICAR and glutamate. The HisF subunit catalyzes the cyclization activity that produces IGP and AICAR from PRFAR using the ammonia provided by the HisH subunit.</text>
</comment>
<dbReference type="PANTHER" id="PTHR21235">
    <property type="entry name" value="IMIDAZOLE GLYCEROL PHOSPHATE SYNTHASE SUBUNIT HISF/H IGP SYNTHASE SUBUNIT HISF/H"/>
    <property type="match status" value="1"/>
</dbReference>
<comment type="caution">
    <text evidence="12">The sequence shown here is derived from an EMBL/GenBank/DDBJ whole genome shotgun (WGS) entry which is preliminary data.</text>
</comment>
<proteinExistence type="inferred from homology"/>
<sequence length="249" mass="26869">MLKTRVIPILTIKDLRLVKSVQFADHRNIGSYIAAVRVFNSRDVDEMVVLDLDAAETGVKKELLREISKECFMPLTIGGGIKTLDDIQTILKVGADKAVINTAALERTEFITEAARRFGSQCVVVSIDAKKNKNGYEVFGRGGTHATGKKPHEWARESEAHGAGEILLTSIDHDGMMDGYDIDLVHSVSSVVDVPVIAAGGAGNLNDCMSVLQKGNASAVAAASIFQYTQITPRAIKEYLAKAGIEARI</sequence>
<dbReference type="InterPro" id="IPR013785">
    <property type="entry name" value="Aldolase_TIM"/>
</dbReference>
<keyword evidence="5 11" id="KW-0028">Amino-acid biosynthesis</keyword>
<comment type="pathway">
    <text evidence="1">Amino-acid biosynthesis; L-histidine biosynthesis; L-histidine from 5-phospho-alpha-D-ribose 1-diphosphate: step 5/9.</text>
</comment>
<dbReference type="GO" id="GO:0000107">
    <property type="term" value="F:imidazoleglycerol-phosphate synthase activity"/>
    <property type="evidence" value="ECO:0007669"/>
    <property type="project" value="InterPro"/>
</dbReference>
<evidence type="ECO:0000256" key="1">
    <source>
        <dbReference type="ARBA" id="ARBA00005091"/>
    </source>
</evidence>
<evidence type="ECO:0000256" key="3">
    <source>
        <dbReference type="ARBA" id="ARBA00011152"/>
    </source>
</evidence>
<protein>
    <recommendedName>
        <fullName evidence="4">imidazole glycerol-phosphate synthase</fullName>
        <ecNumber evidence="4">4.3.2.10</ecNumber>
    </recommendedName>
    <alternativeName>
        <fullName evidence="9">IGP synthase cyclase subunit</fullName>
    </alternativeName>
</protein>
<dbReference type="UniPathway" id="UPA00031">
    <property type="reaction ID" value="UER00010"/>
</dbReference>
<dbReference type="GO" id="GO:0000105">
    <property type="term" value="P:L-histidine biosynthetic process"/>
    <property type="evidence" value="ECO:0007669"/>
    <property type="project" value="UniProtKB-UniPathway"/>
</dbReference>
<evidence type="ECO:0000256" key="6">
    <source>
        <dbReference type="ARBA" id="ARBA00023102"/>
    </source>
</evidence>
<evidence type="ECO:0000256" key="2">
    <source>
        <dbReference type="ARBA" id="ARBA00009667"/>
    </source>
</evidence>
<gene>
    <name evidence="12" type="ORF">A3J56_01750</name>
</gene>
<dbReference type="GO" id="GO:0016829">
    <property type="term" value="F:lyase activity"/>
    <property type="evidence" value="ECO:0007669"/>
    <property type="project" value="UniProtKB-KW"/>
</dbReference>
<dbReference type="STRING" id="1798338.A3J56_01750"/>
<organism evidence="12 13">
    <name type="scientific">Candidatus Giovannonibacteria bacterium RIFCSPHIGHO2_02_FULL_46_20</name>
    <dbReference type="NCBI Taxonomy" id="1798338"/>
    <lineage>
        <taxon>Bacteria</taxon>
        <taxon>Candidatus Giovannoniibacteriota</taxon>
    </lineage>
</organism>
<dbReference type="InterPro" id="IPR011060">
    <property type="entry name" value="RibuloseP-bd_barrel"/>
</dbReference>
<evidence type="ECO:0000256" key="8">
    <source>
        <dbReference type="ARBA" id="ARBA00025475"/>
    </source>
</evidence>
<dbReference type="Pfam" id="PF00977">
    <property type="entry name" value="His_biosynth"/>
    <property type="match status" value="1"/>
</dbReference>
<keyword evidence="7" id="KW-0456">Lyase</keyword>
<dbReference type="Proteomes" id="UP000178406">
    <property type="component" value="Unassembled WGS sequence"/>
</dbReference>
<dbReference type="Gene3D" id="3.20.20.70">
    <property type="entry name" value="Aldolase class I"/>
    <property type="match status" value="1"/>
</dbReference>
<evidence type="ECO:0000256" key="7">
    <source>
        <dbReference type="ARBA" id="ARBA00023239"/>
    </source>
</evidence>
<dbReference type="InterPro" id="IPR050064">
    <property type="entry name" value="IGPS_HisA/HisF"/>
</dbReference>
<evidence type="ECO:0000256" key="5">
    <source>
        <dbReference type="ARBA" id="ARBA00022605"/>
    </source>
</evidence>
<comment type="catalytic activity">
    <reaction evidence="10">
        <text>5-[(5-phospho-1-deoxy-D-ribulos-1-ylimino)methylamino]-1-(5-phospho-beta-D-ribosyl)imidazole-4-carboxamide + L-glutamine = D-erythro-1-(imidazol-4-yl)glycerol 3-phosphate + 5-amino-1-(5-phospho-beta-D-ribosyl)imidazole-4-carboxamide + L-glutamate + H(+)</text>
        <dbReference type="Rhea" id="RHEA:24793"/>
        <dbReference type="ChEBI" id="CHEBI:15378"/>
        <dbReference type="ChEBI" id="CHEBI:29985"/>
        <dbReference type="ChEBI" id="CHEBI:58278"/>
        <dbReference type="ChEBI" id="CHEBI:58359"/>
        <dbReference type="ChEBI" id="CHEBI:58475"/>
        <dbReference type="ChEBI" id="CHEBI:58525"/>
        <dbReference type="EC" id="4.3.2.10"/>
    </reaction>
</comment>
<dbReference type="CDD" id="cd04731">
    <property type="entry name" value="HisF"/>
    <property type="match status" value="1"/>
</dbReference>
<keyword evidence="6 11" id="KW-0368">Histidine biosynthesis</keyword>
<accession>A0A1F5WEJ3</accession>
<dbReference type="InterPro" id="IPR006062">
    <property type="entry name" value="His_biosynth"/>
</dbReference>
<dbReference type="EC" id="4.3.2.10" evidence="4"/>
<evidence type="ECO:0000256" key="4">
    <source>
        <dbReference type="ARBA" id="ARBA00012809"/>
    </source>
</evidence>
<dbReference type="EMBL" id="MFHQ01000030">
    <property type="protein sequence ID" value="OGF74045.1"/>
    <property type="molecule type" value="Genomic_DNA"/>
</dbReference>
<dbReference type="AlphaFoldDB" id="A0A1F5WEJ3"/>
<evidence type="ECO:0000313" key="13">
    <source>
        <dbReference type="Proteomes" id="UP000178406"/>
    </source>
</evidence>
<dbReference type="SUPFAM" id="SSF51366">
    <property type="entry name" value="Ribulose-phoshate binding barrel"/>
    <property type="match status" value="1"/>
</dbReference>
<comment type="subunit">
    <text evidence="3">Heterodimer of HisH and HisF.</text>
</comment>
<dbReference type="PANTHER" id="PTHR21235:SF2">
    <property type="entry name" value="IMIDAZOLE GLYCEROL PHOSPHATE SYNTHASE HISHF"/>
    <property type="match status" value="1"/>
</dbReference>
<dbReference type="InterPro" id="IPR004651">
    <property type="entry name" value="HisF"/>
</dbReference>
<evidence type="ECO:0000256" key="11">
    <source>
        <dbReference type="RuleBase" id="RU003657"/>
    </source>
</evidence>
<evidence type="ECO:0000256" key="9">
    <source>
        <dbReference type="ARBA" id="ARBA00030264"/>
    </source>
</evidence>
<evidence type="ECO:0000313" key="12">
    <source>
        <dbReference type="EMBL" id="OGF74045.1"/>
    </source>
</evidence>
<name>A0A1F5WEJ3_9BACT</name>
<comment type="similarity">
    <text evidence="2 11">Belongs to the HisA/HisF family.</text>
</comment>
<evidence type="ECO:0000256" key="10">
    <source>
        <dbReference type="ARBA" id="ARBA00047838"/>
    </source>
</evidence>